<dbReference type="PROSITE" id="PS50164">
    <property type="entry name" value="GIY_YIG"/>
    <property type="match status" value="1"/>
</dbReference>
<dbReference type="SUPFAM" id="SSF82771">
    <property type="entry name" value="GIY-YIG endonuclease"/>
    <property type="match status" value="1"/>
</dbReference>
<dbReference type="InterPro" id="IPR000305">
    <property type="entry name" value="GIY-YIG_endonuc"/>
</dbReference>
<comment type="caution">
    <text evidence="3">The sequence shown here is derived from an EMBL/GenBank/DDBJ whole genome shotgun (WGS) entry which is preliminary data.</text>
</comment>
<evidence type="ECO:0000256" key="1">
    <source>
        <dbReference type="ARBA" id="ARBA00007435"/>
    </source>
</evidence>
<sequence length="88" mass="10768">MPWVYMIKNKGGKVYVGMSKHPLKRLNEHNRKRGANFTKNNPSFETVFWEEYPDLIQARKREIQIKKWRRDKKDKLIRRYSQGLETKM</sequence>
<feature type="domain" description="GIY-YIG" evidence="2">
    <location>
        <begin position="1"/>
        <end position="75"/>
    </location>
</feature>
<evidence type="ECO:0000313" key="4">
    <source>
        <dbReference type="Proteomes" id="UP000177202"/>
    </source>
</evidence>
<dbReference type="SMART" id="SM00465">
    <property type="entry name" value="GIYc"/>
    <property type="match status" value="1"/>
</dbReference>
<reference evidence="3 4" key="1">
    <citation type="journal article" date="2016" name="Nat. Commun.">
        <title>Thousands of microbial genomes shed light on interconnected biogeochemical processes in an aquifer system.</title>
        <authorList>
            <person name="Anantharaman K."/>
            <person name="Brown C.T."/>
            <person name="Hug L.A."/>
            <person name="Sharon I."/>
            <person name="Castelle C.J."/>
            <person name="Probst A.J."/>
            <person name="Thomas B.C."/>
            <person name="Singh A."/>
            <person name="Wilkins M.J."/>
            <person name="Karaoz U."/>
            <person name="Brodie E.L."/>
            <person name="Williams K.H."/>
            <person name="Hubbard S.S."/>
            <person name="Banfield J.F."/>
        </authorList>
    </citation>
    <scope>NUCLEOTIDE SEQUENCE [LARGE SCALE GENOMIC DNA]</scope>
</reference>
<evidence type="ECO:0000259" key="2">
    <source>
        <dbReference type="PROSITE" id="PS50164"/>
    </source>
</evidence>
<dbReference type="InterPro" id="IPR050190">
    <property type="entry name" value="UPF0213_domain"/>
</dbReference>
<gene>
    <name evidence="3" type="ORF">A3H60_00550</name>
</gene>
<evidence type="ECO:0000313" key="3">
    <source>
        <dbReference type="EMBL" id="OHB09863.1"/>
    </source>
</evidence>
<comment type="similarity">
    <text evidence="1">Belongs to the UPF0213 family.</text>
</comment>
<dbReference type="AlphaFoldDB" id="A0A1G2UK97"/>
<dbReference type="STRING" id="1802772.A3H60_00550"/>
<dbReference type="EMBL" id="MHWP01000026">
    <property type="protein sequence ID" value="OHB09863.1"/>
    <property type="molecule type" value="Genomic_DNA"/>
</dbReference>
<accession>A0A1G2UK97</accession>
<dbReference type="PANTHER" id="PTHR34477">
    <property type="entry name" value="UPF0213 PROTEIN YHBQ"/>
    <property type="match status" value="1"/>
</dbReference>
<protein>
    <recommendedName>
        <fullName evidence="2">GIY-YIG domain-containing protein</fullName>
    </recommendedName>
</protein>
<proteinExistence type="inferred from homology"/>
<dbReference type="Proteomes" id="UP000177202">
    <property type="component" value="Unassembled WGS sequence"/>
</dbReference>
<dbReference type="Gene3D" id="3.40.1440.10">
    <property type="entry name" value="GIY-YIG endonuclease"/>
    <property type="match status" value="1"/>
</dbReference>
<dbReference type="InterPro" id="IPR035901">
    <property type="entry name" value="GIY-YIG_endonuc_sf"/>
</dbReference>
<name>A0A1G2UK97_9BACT</name>
<dbReference type="PANTHER" id="PTHR34477:SF1">
    <property type="entry name" value="UPF0213 PROTEIN YHBQ"/>
    <property type="match status" value="1"/>
</dbReference>
<organism evidence="3 4">
    <name type="scientific">Candidatus Zambryskibacteria bacterium RIFCSPLOWO2_02_FULL_44_12b</name>
    <dbReference type="NCBI Taxonomy" id="1802772"/>
    <lineage>
        <taxon>Bacteria</taxon>
        <taxon>Candidatus Zambryskiibacteriota</taxon>
    </lineage>
</organism>
<dbReference type="Pfam" id="PF01541">
    <property type="entry name" value="GIY-YIG"/>
    <property type="match status" value="1"/>
</dbReference>